<keyword evidence="2" id="KW-1134">Transmembrane beta strand</keyword>
<dbReference type="PANTHER" id="PTHR30203">
    <property type="entry name" value="OUTER MEMBRANE CATION EFFLUX PROTEIN"/>
    <property type="match status" value="1"/>
</dbReference>
<dbReference type="NCBIfam" id="TIGR01845">
    <property type="entry name" value="outer_NodT"/>
    <property type="match status" value="1"/>
</dbReference>
<evidence type="ECO:0000313" key="3">
    <source>
        <dbReference type="EMBL" id="UUR08520.1"/>
    </source>
</evidence>
<keyword evidence="2" id="KW-0472">Membrane</keyword>
<dbReference type="InterPro" id="IPR010131">
    <property type="entry name" value="MdtP/NodT-like"/>
</dbReference>
<dbReference type="RefSeq" id="WP_249504296.1">
    <property type="nucleotide sequence ID" value="NZ_CP097253.1"/>
</dbReference>
<feature type="signal peptide" evidence="2">
    <location>
        <begin position="1"/>
        <end position="25"/>
    </location>
</feature>
<reference evidence="3 4" key="1">
    <citation type="submission" date="2022-05" db="EMBL/GenBank/DDBJ databases">
        <title>S8-45 Sphingomonas ultraviolaceadurans.</title>
        <authorList>
            <person name="Liu Y."/>
        </authorList>
    </citation>
    <scope>NUCLEOTIDE SEQUENCE [LARGE SCALE GENOMIC DNA]</scope>
    <source>
        <strain evidence="3 4">S8-45</strain>
    </source>
</reference>
<dbReference type="InterPro" id="IPR003423">
    <property type="entry name" value="OMP_efflux"/>
</dbReference>
<dbReference type="EMBL" id="CP097253">
    <property type="protein sequence ID" value="UUR08520.1"/>
    <property type="molecule type" value="Genomic_DNA"/>
</dbReference>
<accession>A0ABY5MXN8</accession>
<name>A0ABY5MXN8_9SPHN</name>
<sequence length="463" mass="48330">MTPRLLLIAASALALAACASGPDYAARPVSPTAAAPFLGSATPLVTAAQPAGDWWRLYRDPVLDGLVTDALAANTDVRVAVGRLERARALVRQSRAAREPQVGASAGAQVGRSPQAIAAGQDGTDLQLDAGLSVAYEVDLAGRLRRSIEAARGDAAAAAFEADAVRVLVVADTTRAYADAAAAAERIAVAQRIVTLLDRSLALTERRRVVGLATGLDTARIAGLRDQRQAEVPLLEAERTAALLRLATLTGRAPRELPSIAAARTDTLALDSPIPVGDGAGLLARRPDVRAAERRLAAATARIGVATADLYPSISLGGSIGGSGTSVSNLFNPVSWLVGPLLNWTVNRSATRARIAVAEADSQVALAQFDGSILTALQETETALSAYQRAQQRRTALASARTQAEAVVRRTRALQREGQISSLELLDAERTFADAEATLAEGEARIVSAQIDLFRALGGNWRG</sequence>
<dbReference type="PROSITE" id="PS51257">
    <property type="entry name" value="PROKAR_LIPOPROTEIN"/>
    <property type="match status" value="1"/>
</dbReference>
<keyword evidence="4" id="KW-1185">Reference proteome</keyword>
<protein>
    <submittedName>
        <fullName evidence="3">Efflux transporter outer membrane subunit</fullName>
    </submittedName>
</protein>
<gene>
    <name evidence="3" type="ORF">M1K48_02425</name>
</gene>
<keyword evidence="2" id="KW-0564">Palmitate</keyword>
<keyword evidence="2" id="KW-0732">Signal</keyword>
<dbReference type="Pfam" id="PF02321">
    <property type="entry name" value="OEP"/>
    <property type="match status" value="2"/>
</dbReference>
<keyword evidence="2" id="KW-0812">Transmembrane</keyword>
<comment type="subcellular location">
    <subcellularLocation>
        <location evidence="2">Cell membrane</location>
        <topology evidence="2">Lipid-anchor</topology>
    </subcellularLocation>
</comment>
<dbReference type="Gene3D" id="2.20.200.10">
    <property type="entry name" value="Outer membrane efflux proteins (OEP)"/>
    <property type="match status" value="1"/>
</dbReference>
<proteinExistence type="inferred from homology"/>
<dbReference type="Gene3D" id="1.20.1600.10">
    <property type="entry name" value="Outer membrane efflux proteins (OEP)"/>
    <property type="match status" value="1"/>
</dbReference>
<evidence type="ECO:0000256" key="1">
    <source>
        <dbReference type="ARBA" id="ARBA00007613"/>
    </source>
</evidence>
<comment type="similarity">
    <text evidence="1 2">Belongs to the outer membrane factor (OMF) (TC 1.B.17) family.</text>
</comment>
<evidence type="ECO:0000313" key="4">
    <source>
        <dbReference type="Proteomes" id="UP000831921"/>
    </source>
</evidence>
<keyword evidence="2" id="KW-0449">Lipoprotein</keyword>
<dbReference type="SUPFAM" id="SSF56954">
    <property type="entry name" value="Outer membrane efflux proteins (OEP)"/>
    <property type="match status" value="1"/>
</dbReference>
<organism evidence="3 4">
    <name type="scientific">Sphingomonas glaciei</name>
    <dbReference type="NCBI Taxonomy" id="2938948"/>
    <lineage>
        <taxon>Bacteria</taxon>
        <taxon>Pseudomonadati</taxon>
        <taxon>Pseudomonadota</taxon>
        <taxon>Alphaproteobacteria</taxon>
        <taxon>Sphingomonadales</taxon>
        <taxon>Sphingomonadaceae</taxon>
        <taxon>Sphingomonas</taxon>
    </lineage>
</organism>
<dbReference type="Proteomes" id="UP000831921">
    <property type="component" value="Chromosome"/>
</dbReference>
<evidence type="ECO:0000256" key="2">
    <source>
        <dbReference type="RuleBase" id="RU362097"/>
    </source>
</evidence>
<feature type="chain" id="PRO_5045010463" evidence="2">
    <location>
        <begin position="26"/>
        <end position="463"/>
    </location>
</feature>
<dbReference type="PANTHER" id="PTHR30203:SF21">
    <property type="entry name" value="OUTER MEMBRANE COMPONENT OF MULTIDRUG EFFLUX PUMP-RELATED"/>
    <property type="match status" value="1"/>
</dbReference>